<feature type="transmembrane region" description="Helical" evidence="1">
    <location>
        <begin position="88"/>
        <end position="107"/>
    </location>
</feature>
<feature type="transmembrane region" description="Helical" evidence="1">
    <location>
        <begin position="6"/>
        <end position="23"/>
    </location>
</feature>
<name>A0A845F046_9BACL</name>
<proteinExistence type="predicted"/>
<reference evidence="2 3" key="1">
    <citation type="submission" date="2019-11" db="EMBL/GenBank/DDBJ databases">
        <title>Genome sequences of 17 halophilic strains isolated from different environments.</title>
        <authorList>
            <person name="Furrow R.E."/>
        </authorList>
    </citation>
    <scope>NUCLEOTIDE SEQUENCE [LARGE SCALE GENOMIC DNA]</scope>
    <source>
        <strain evidence="2 3">22506_14_FS</strain>
    </source>
</reference>
<dbReference type="RefSeq" id="WP_160919774.1">
    <property type="nucleotide sequence ID" value="NZ_WMEY01000004.1"/>
</dbReference>
<evidence type="ECO:0000313" key="2">
    <source>
        <dbReference type="EMBL" id="MYL64312.1"/>
    </source>
</evidence>
<feature type="transmembrane region" description="Helical" evidence="1">
    <location>
        <begin position="44"/>
        <end position="68"/>
    </location>
</feature>
<gene>
    <name evidence="2" type="ORF">GLW07_13220</name>
</gene>
<accession>A0A845F046</accession>
<keyword evidence="1" id="KW-0472">Membrane</keyword>
<organism evidence="2 3">
    <name type="scientific">Guptibacillus hwajinpoensis</name>
    <dbReference type="NCBI Taxonomy" id="208199"/>
    <lineage>
        <taxon>Bacteria</taxon>
        <taxon>Bacillati</taxon>
        <taxon>Bacillota</taxon>
        <taxon>Bacilli</taxon>
        <taxon>Bacillales</taxon>
        <taxon>Guptibacillaceae</taxon>
        <taxon>Guptibacillus</taxon>
    </lineage>
</organism>
<dbReference type="AlphaFoldDB" id="A0A845F046"/>
<evidence type="ECO:0000313" key="3">
    <source>
        <dbReference type="Proteomes" id="UP000447833"/>
    </source>
</evidence>
<sequence length="108" mass="11798">MDIILVIIMGLIVSGIIVTTKRVSGDETGFSKEDERQKKILKDAAMSSWQVIMLYALIRLANLLPFLNGFADPTTLQSIAFFSNGGDILLIAAIGYGMGAVTSYFRYS</sequence>
<evidence type="ECO:0008006" key="4">
    <source>
        <dbReference type="Google" id="ProtNLM"/>
    </source>
</evidence>
<dbReference type="EMBL" id="WMEY01000004">
    <property type="protein sequence ID" value="MYL64312.1"/>
    <property type="molecule type" value="Genomic_DNA"/>
</dbReference>
<keyword evidence="1" id="KW-0812">Transmembrane</keyword>
<comment type="caution">
    <text evidence="2">The sequence shown here is derived from an EMBL/GenBank/DDBJ whole genome shotgun (WGS) entry which is preliminary data.</text>
</comment>
<keyword evidence="1" id="KW-1133">Transmembrane helix</keyword>
<evidence type="ECO:0000256" key="1">
    <source>
        <dbReference type="SAM" id="Phobius"/>
    </source>
</evidence>
<protein>
    <recommendedName>
        <fullName evidence="4">DUF3784 domain-containing protein</fullName>
    </recommendedName>
</protein>
<dbReference type="Proteomes" id="UP000447833">
    <property type="component" value="Unassembled WGS sequence"/>
</dbReference>